<name>A0A9P4WQU8_9PLEO</name>
<gene>
    <name evidence="1" type="ORF">E8E12_003350</name>
</gene>
<evidence type="ECO:0000313" key="1">
    <source>
        <dbReference type="EMBL" id="KAF3039884.1"/>
    </source>
</evidence>
<organism evidence="1 2">
    <name type="scientific">Didymella heteroderae</name>
    <dbReference type="NCBI Taxonomy" id="1769908"/>
    <lineage>
        <taxon>Eukaryota</taxon>
        <taxon>Fungi</taxon>
        <taxon>Dikarya</taxon>
        <taxon>Ascomycota</taxon>
        <taxon>Pezizomycotina</taxon>
        <taxon>Dothideomycetes</taxon>
        <taxon>Pleosporomycetidae</taxon>
        <taxon>Pleosporales</taxon>
        <taxon>Pleosporineae</taxon>
        <taxon>Didymellaceae</taxon>
        <taxon>Didymella</taxon>
    </lineage>
</organism>
<comment type="caution">
    <text evidence="1">The sequence shown here is derived from an EMBL/GenBank/DDBJ whole genome shotgun (WGS) entry which is preliminary data.</text>
</comment>
<dbReference type="Proteomes" id="UP000758155">
    <property type="component" value="Unassembled WGS sequence"/>
</dbReference>
<dbReference type="OrthoDB" id="3045089at2759"/>
<dbReference type="PANTHER" id="PTHR38886:SF1">
    <property type="entry name" value="NACHT-NTPASE AND P-LOOP NTPASES N-TERMINAL DOMAIN-CONTAINING PROTEIN"/>
    <property type="match status" value="1"/>
</dbReference>
<dbReference type="AlphaFoldDB" id="A0A9P4WQU8"/>
<sequence length="145" mass="16505">MSFGFSVGDFVGAANLTHKLITALREHHDTGEEYRAAIDELNCYQTALMRVDYLARKKIVPRETFDAASLIVMQSMDIIQSYLEQTKKYDQKLGKAGLSGVRHGFMKARWTLYKSDDMKKLRDSLQQRNANLQLLLQCAGLEVNT</sequence>
<protein>
    <submittedName>
        <fullName evidence="1">Uncharacterized protein</fullName>
    </submittedName>
</protein>
<evidence type="ECO:0000313" key="2">
    <source>
        <dbReference type="Proteomes" id="UP000758155"/>
    </source>
</evidence>
<keyword evidence="2" id="KW-1185">Reference proteome</keyword>
<proteinExistence type="predicted"/>
<reference evidence="1" key="1">
    <citation type="submission" date="2019-04" db="EMBL/GenBank/DDBJ databases">
        <title>Sequencing of skin fungus with MAO and IRED activity.</title>
        <authorList>
            <person name="Marsaioli A.J."/>
            <person name="Bonatto J.M.C."/>
            <person name="Reis Junior O."/>
        </authorList>
    </citation>
    <scope>NUCLEOTIDE SEQUENCE</scope>
    <source>
        <strain evidence="1">28M1</strain>
    </source>
</reference>
<dbReference type="EMBL" id="SWKV01000028">
    <property type="protein sequence ID" value="KAF3039884.1"/>
    <property type="molecule type" value="Genomic_DNA"/>
</dbReference>
<dbReference type="PANTHER" id="PTHR38886">
    <property type="entry name" value="SESA DOMAIN-CONTAINING PROTEIN"/>
    <property type="match status" value="1"/>
</dbReference>
<accession>A0A9P4WQU8</accession>